<evidence type="ECO:0000313" key="2">
    <source>
        <dbReference type="EMBL" id="TGL45967.1"/>
    </source>
</evidence>
<dbReference type="SUPFAM" id="SSF88697">
    <property type="entry name" value="PUA domain-like"/>
    <property type="match status" value="1"/>
</dbReference>
<dbReference type="Pfam" id="PF26348">
    <property type="entry name" value="SRA_ScoMcrA"/>
    <property type="match status" value="1"/>
</dbReference>
<sequence>MKEVEIGQEISNEQLTEIFEVGNMGGMRKSLKNNLLVLISDPYKGYYTDRWDGNILYYTGTGKLGDQKLEKQNADLANSIKTGLQIHLFEVFNPKKYFYHGKVRFTGDVLKEKQKDIEGRNRDVIIFPLEKITHNYLVELEYLKHKENLSDSEIKKKNSKEIKNLLDNYKPKPSSKRLISSIFYERNSILKEYVKRRANGKCELCNDSAPFLDNKGNPFLEVHHIIWLSKNGEDSIENTVALCPNCHRKMHILEDKNDMEKLIKIPKQLPDSV</sequence>
<name>A0A4R9JMT4_9LEPT</name>
<reference evidence="2" key="1">
    <citation type="journal article" date="2019" name="PLoS Negl. Trop. Dis.">
        <title>Revisiting the worldwide diversity of Leptospira species in the environment.</title>
        <authorList>
            <person name="Vincent A.T."/>
            <person name="Schiettekatte O."/>
            <person name="Bourhy P."/>
            <person name="Veyrier F.J."/>
            <person name="Picardeau M."/>
        </authorList>
    </citation>
    <scope>NUCLEOTIDE SEQUENCE [LARGE SCALE GENOMIC DNA]</scope>
    <source>
        <strain evidence="2">201702692</strain>
    </source>
</reference>
<keyword evidence="3" id="KW-1185">Reference proteome</keyword>
<keyword evidence="2" id="KW-0540">Nuclease</keyword>
<dbReference type="EMBL" id="RQGA01000001">
    <property type="protein sequence ID" value="TGL45967.1"/>
    <property type="molecule type" value="Genomic_DNA"/>
</dbReference>
<dbReference type="InterPro" id="IPR015947">
    <property type="entry name" value="PUA-like_sf"/>
</dbReference>
<dbReference type="CDD" id="cd00085">
    <property type="entry name" value="HNHc"/>
    <property type="match status" value="1"/>
</dbReference>
<keyword evidence="2" id="KW-0378">Hydrolase</keyword>
<dbReference type="Proteomes" id="UP000298125">
    <property type="component" value="Unassembled WGS sequence"/>
</dbReference>
<gene>
    <name evidence="2" type="ORF">EHQ49_00855</name>
</gene>
<dbReference type="RefSeq" id="WP_135575399.1">
    <property type="nucleotide sequence ID" value="NZ_RQGA01000001.1"/>
</dbReference>
<evidence type="ECO:0000313" key="3">
    <source>
        <dbReference type="Proteomes" id="UP000298125"/>
    </source>
</evidence>
<dbReference type="InterPro" id="IPR058712">
    <property type="entry name" value="SRA_ScoMcrA"/>
</dbReference>
<comment type="caution">
    <text evidence="2">The sequence shown here is derived from an EMBL/GenBank/DDBJ whole genome shotgun (WGS) entry which is preliminary data.</text>
</comment>
<proteinExistence type="predicted"/>
<dbReference type="Gene3D" id="1.10.30.50">
    <property type="match status" value="1"/>
</dbReference>
<dbReference type="GO" id="GO:0004519">
    <property type="term" value="F:endonuclease activity"/>
    <property type="evidence" value="ECO:0007669"/>
    <property type="project" value="UniProtKB-KW"/>
</dbReference>
<feature type="domain" description="HNH nuclease" evidence="1">
    <location>
        <begin position="189"/>
        <end position="248"/>
    </location>
</feature>
<dbReference type="SMART" id="SM00507">
    <property type="entry name" value="HNHc"/>
    <property type="match status" value="1"/>
</dbReference>
<dbReference type="Pfam" id="PF01844">
    <property type="entry name" value="HNH"/>
    <property type="match status" value="1"/>
</dbReference>
<dbReference type="InterPro" id="IPR003615">
    <property type="entry name" value="HNH_nuc"/>
</dbReference>
<organism evidence="2 3">
    <name type="scientific">Leptospira perdikensis</name>
    <dbReference type="NCBI Taxonomy" id="2484948"/>
    <lineage>
        <taxon>Bacteria</taxon>
        <taxon>Pseudomonadati</taxon>
        <taxon>Spirochaetota</taxon>
        <taxon>Spirochaetia</taxon>
        <taxon>Leptospirales</taxon>
        <taxon>Leptospiraceae</taxon>
        <taxon>Leptospira</taxon>
    </lineage>
</organism>
<dbReference type="OrthoDB" id="378745at2"/>
<protein>
    <submittedName>
        <fullName evidence="2">HNH endonuclease</fullName>
    </submittedName>
</protein>
<dbReference type="AlphaFoldDB" id="A0A4R9JMT4"/>
<accession>A0A4R9JMT4</accession>
<dbReference type="GO" id="GO:0003676">
    <property type="term" value="F:nucleic acid binding"/>
    <property type="evidence" value="ECO:0007669"/>
    <property type="project" value="InterPro"/>
</dbReference>
<keyword evidence="2" id="KW-0255">Endonuclease</keyword>
<dbReference type="InterPro" id="IPR002711">
    <property type="entry name" value="HNH"/>
</dbReference>
<dbReference type="GO" id="GO:0008270">
    <property type="term" value="F:zinc ion binding"/>
    <property type="evidence" value="ECO:0007669"/>
    <property type="project" value="InterPro"/>
</dbReference>
<evidence type="ECO:0000259" key="1">
    <source>
        <dbReference type="SMART" id="SM00507"/>
    </source>
</evidence>